<keyword evidence="2" id="KW-0808">Transferase</keyword>
<dbReference type="EMBL" id="CP022022">
    <property type="protein sequence ID" value="ASF41921.1"/>
    <property type="molecule type" value="Genomic_DNA"/>
</dbReference>
<dbReference type="KEGG" id="capn:CBG49_01795"/>
<organism evidence="2 3">
    <name type="scientific">Capnocytophaga endodontalis</name>
    <dbReference type="NCBI Taxonomy" id="2708117"/>
    <lineage>
        <taxon>Bacteria</taxon>
        <taxon>Pseudomonadati</taxon>
        <taxon>Bacteroidota</taxon>
        <taxon>Flavobacteriia</taxon>
        <taxon>Flavobacteriales</taxon>
        <taxon>Flavobacteriaceae</taxon>
        <taxon>Capnocytophaga</taxon>
    </lineage>
</organism>
<dbReference type="InterPro" id="IPR008930">
    <property type="entry name" value="Terpenoid_cyclase/PrenylTrfase"/>
</dbReference>
<gene>
    <name evidence="2" type="ORF">CBG49_01795</name>
</gene>
<dbReference type="CDD" id="cd00688">
    <property type="entry name" value="ISOPREN_C2_like"/>
    <property type="match status" value="1"/>
</dbReference>
<dbReference type="SUPFAM" id="SSF48239">
    <property type="entry name" value="Terpenoid cyclases/Protein prenyltransferases"/>
    <property type="match status" value="1"/>
</dbReference>
<dbReference type="AlphaFoldDB" id="A0A1Z4BKU5"/>
<feature type="domain" description="Squalene cyclase C-terminal" evidence="1">
    <location>
        <begin position="370"/>
        <end position="536"/>
    </location>
</feature>
<dbReference type="GO" id="GO:0016740">
    <property type="term" value="F:transferase activity"/>
    <property type="evidence" value="ECO:0007669"/>
    <property type="project" value="UniProtKB-KW"/>
</dbReference>
<dbReference type="InterPro" id="IPR032696">
    <property type="entry name" value="SQ_cyclase_C"/>
</dbReference>
<evidence type="ECO:0000259" key="1">
    <source>
        <dbReference type="Pfam" id="PF13243"/>
    </source>
</evidence>
<proteinExistence type="predicted"/>
<dbReference type="Proteomes" id="UP000197007">
    <property type="component" value="Chromosome"/>
</dbReference>
<dbReference type="SUPFAM" id="SSF48576">
    <property type="entry name" value="Terpenoid synthases"/>
    <property type="match status" value="1"/>
</dbReference>
<evidence type="ECO:0000313" key="2">
    <source>
        <dbReference type="EMBL" id="ASF41921.1"/>
    </source>
</evidence>
<keyword evidence="3" id="KW-1185">Reference proteome</keyword>
<accession>A0A1Z4BKU5</accession>
<dbReference type="Pfam" id="PF13243">
    <property type="entry name" value="SQHop_cyclase_C"/>
    <property type="match status" value="1"/>
</dbReference>
<dbReference type="InterPro" id="IPR008949">
    <property type="entry name" value="Isoprenoid_synthase_dom_sf"/>
</dbReference>
<evidence type="ECO:0000313" key="3">
    <source>
        <dbReference type="Proteomes" id="UP000197007"/>
    </source>
</evidence>
<protein>
    <submittedName>
        <fullName evidence="2">Prenyltransferase</fullName>
    </submittedName>
</protein>
<sequence>MPTTEKSPEFYKHYPALFHTYFPTVSAETLHLLCKAGYTYYNAVLCLDALVDEGDTKALVEMLALQEETIKILTSIYGYKSPFWELWQQRKAEYFKAIQTEKHLLTTPEVSFEQYSSLADDKSAFGKIAIDSLWVQSNTQNKAVYEKLLLSHRYFSVGFQLYDDVKDFARDVRRGQFNWAVYQLQQKVDFAGAQHEPNTLHKYLFVKGVGQDLLKEAIVQFEKAKAVVTELNIPSGWLQTIEQMITTIQSYLETTEGYLAVLKTTLALKKERNTAPFFNFSAVKEESIHKGLNFIEQDFRQHYAELKHTMYLGNAEGFENTCQVHTSDTFQRALLDDCLYTIAQRYRLPITSFFEEEYHYFMERINPEVGAWQYFPTVQEIAPDIDDLAQIMQFFIHIGKKDEIAKHCQKAIDTAINSRSCANGGIETWILPKHNLTSLQQKQQYFNESKWGTGPDVEVVANFLYALYLYDPKAYLSVIQKGISYLFSQQKEEGYWESRWYYGNYYGTYVCVRLLQCFGDQYTNQIQRAINYIKTHLPTEPLSMALALLTLKTVGLNTDETAIILQKQLLATQNTSGGWEAMNFIKPKAYEPYKSETLTTAYALKALCF</sequence>
<dbReference type="Gene3D" id="1.50.10.20">
    <property type="match status" value="1"/>
</dbReference>
<dbReference type="RefSeq" id="WP_088593126.1">
    <property type="nucleotide sequence ID" value="NZ_CP022022.1"/>
</dbReference>
<name>A0A1Z4BKU5_9FLAO</name>
<reference evidence="3" key="1">
    <citation type="submission" date="2017-06" db="EMBL/GenBank/DDBJ databases">
        <title>Complete genome sequence of Capnocytophaga sp. KCOM 1579 (=ChDC OS43) isolated from a human refractory periapical abscess lesion.</title>
        <authorList>
            <person name="Kook J.-K."/>
            <person name="Park S.-N."/>
            <person name="Lim Y.K."/>
            <person name="Roh H."/>
        </authorList>
    </citation>
    <scope>NUCLEOTIDE SEQUENCE [LARGE SCALE GENOMIC DNA]</scope>
    <source>
        <strain evidence="3">ChDC OS43</strain>
    </source>
</reference>